<keyword evidence="4" id="KW-0611">Plant defense</keyword>
<dbReference type="GO" id="GO:0006952">
    <property type="term" value="P:defense response"/>
    <property type="evidence" value="ECO:0007669"/>
    <property type="project" value="UniProtKB-KW"/>
</dbReference>
<evidence type="ECO:0000259" key="8">
    <source>
        <dbReference type="Pfam" id="PF23559"/>
    </source>
</evidence>
<dbReference type="InterPro" id="IPR041118">
    <property type="entry name" value="Rx_N"/>
</dbReference>
<evidence type="ECO:0000259" key="7">
    <source>
        <dbReference type="Pfam" id="PF18052"/>
    </source>
</evidence>
<dbReference type="FunFam" id="1.10.10.10:FF:000322">
    <property type="entry name" value="Probable disease resistance protein At1g63360"/>
    <property type="match status" value="1"/>
</dbReference>
<dbReference type="InterPro" id="IPR036388">
    <property type="entry name" value="WH-like_DNA-bd_sf"/>
</dbReference>
<dbReference type="SUPFAM" id="SSF52540">
    <property type="entry name" value="P-loop containing nucleoside triphosphate hydrolases"/>
    <property type="match status" value="1"/>
</dbReference>
<name>A0ABD3LIJ4_EUCGL</name>
<dbReference type="InterPro" id="IPR056789">
    <property type="entry name" value="LRR_R13L1-DRL21"/>
</dbReference>
<dbReference type="SUPFAM" id="SSF52058">
    <property type="entry name" value="L domain-like"/>
    <property type="match status" value="3"/>
</dbReference>
<dbReference type="PANTHER" id="PTHR36766:SF51">
    <property type="entry name" value="DISEASE RESISTANCE RPP13-LIKE PROTEIN 1"/>
    <property type="match status" value="1"/>
</dbReference>
<dbReference type="Pfam" id="PF18052">
    <property type="entry name" value="Rx_N"/>
    <property type="match status" value="1"/>
</dbReference>
<dbReference type="Pfam" id="PF00931">
    <property type="entry name" value="NB-ARC"/>
    <property type="match status" value="1"/>
</dbReference>
<keyword evidence="11" id="KW-1185">Reference proteome</keyword>
<keyword evidence="5" id="KW-0067">ATP-binding</keyword>
<dbReference type="EMBL" id="JBJKBG010000002">
    <property type="protein sequence ID" value="KAL3750359.1"/>
    <property type="molecule type" value="Genomic_DNA"/>
</dbReference>
<dbReference type="GO" id="GO:0051707">
    <property type="term" value="P:response to other organism"/>
    <property type="evidence" value="ECO:0007669"/>
    <property type="project" value="UniProtKB-ARBA"/>
</dbReference>
<dbReference type="Gene3D" id="1.10.10.10">
    <property type="entry name" value="Winged helix-like DNA-binding domain superfamily/Winged helix DNA-binding domain"/>
    <property type="match status" value="1"/>
</dbReference>
<sequence length="1377" mass="155939">MPIAELFLGALINVLLDRLASRELLNFALHEGIDKLLEKWKIRLNMISQMLDDAEDKQLKGDGGVKSWLENLRNLVYDIDDLLDEFATKSMKSESKADSDCSKAQSLLPGCCFRLSPCVFMFDCKMRSEIKEMDGRLEEIITLKDILRLTENNRKSSAYPQFDKPDSTTNLTGTYFVSRDDEKKKILESLTKEDLKVIPIIGMPGVGKTALAQQVYNDPSTDCFNVKAWVCVSHDFDMLAITKNIILKIDSTLSCENKDLDWLQDNLKKSLSEKKFLVVLDDVWNRNHQKWSELLKPFKSGKKGSKIIVTSRDSKIAEIAQAPEFTLKVLSQDACTTLLAFHAFGDRNFDDHPNLKVIGQKIAEKCKGLPLAVATLGGLLSSNVSPDEWENILNNKIWDLQEESNNIPSALILSYFHLSFDLRRCFAYCAIFPNDYEIERDELIHWWIAEGLLKGKEGKNQWETGLKNFKELVCRSLLQKSNSSESRFLMHDLINDMAKLVAGATYFSSGEFEFKNDQNNEYLARHASFITSEFILPEKFKIYHGMKRLRSFISLDKPSRKYSWVYVSQKVLCDLLSALKYLRVLSLSNYEITEVPESIGKLRHLRHLNLSYTRIKTLPKSIVALYNLEALMLQGCYDLLELPKGIGKLKNLRFLDIIDTPLLKAMPLNVGNLVSLEMLSKFIVGTINGSRLKELKNLENLRGELCISYLHKVQEVEDANDANLCAKKGICRLTMQWSIGFEISRNIELEGKVLNLLRPHQNLENLKIFYYGGLEFPSWLGSPSHDKMVYLHLHGCQKVKALPSLGLLPSLKELYIGDLNEICMVGSEFYGSNSPFPSLITLKIKNMPLWKDWSHCVGIKEVIFPRLEHLAIYHCPMLIGRLPSQLSSLIKLEIYSCLQMDASLTITSLPSLNELDFRSCNEGVLKNLVMVTSLTAVTINDVVELTCLNSRFTSSLIKLEELEIIGCTKLRYLWQDGDAIRNLNCLKSLVVCSCPEFIYFVAEEGDIELPGSLETIKLEECVKLEKLPSKMHTLSSLRDLTVHNCPKLVSFPETGIPTSIISLNIKSCEMLRYLPRGLSITPDEPSNSVGSTSQSDMTSCLQDLEIYDCDSLPSSPFNKDGFLPMTLKRLKIFACRGVESLAEINLDSLESLQRIEISKCENLRSLPQGLHTLSQLSSLSLSTCPALEVECFPPLPPGISEFSLWRCPKIKSLPNQLNGLTSLQNLTISECESITRFSELPLQLQELNFKMIGCENMKQPVREWLTPLTSLQKLTIDGSVGGLGEEEDLVLPLPSSLLHLSIWNMGKVERLSSSLPPSLQKLLFWNWPKLRELPQDGLPPSLEILQIYGCPILKERCKKGTGCYWPLIREIPHVTIW</sequence>
<dbReference type="InterPro" id="IPR032675">
    <property type="entry name" value="LRR_dom_sf"/>
</dbReference>
<dbReference type="PANTHER" id="PTHR36766">
    <property type="entry name" value="PLANT BROAD-SPECTRUM MILDEW RESISTANCE PROTEIN RPW8"/>
    <property type="match status" value="1"/>
</dbReference>
<evidence type="ECO:0000256" key="1">
    <source>
        <dbReference type="ARBA" id="ARBA00022614"/>
    </source>
</evidence>
<feature type="domain" description="NB-ARC" evidence="6">
    <location>
        <begin position="180"/>
        <end position="344"/>
    </location>
</feature>
<evidence type="ECO:0000259" key="9">
    <source>
        <dbReference type="Pfam" id="PF25019"/>
    </source>
</evidence>
<dbReference type="InterPro" id="IPR027417">
    <property type="entry name" value="P-loop_NTPase"/>
</dbReference>
<evidence type="ECO:0000256" key="2">
    <source>
        <dbReference type="ARBA" id="ARBA00022737"/>
    </source>
</evidence>
<dbReference type="InterPro" id="IPR058922">
    <property type="entry name" value="WHD_DRP"/>
</dbReference>
<feature type="domain" description="Disease resistance protein winged helix" evidence="8">
    <location>
        <begin position="431"/>
        <end position="498"/>
    </location>
</feature>
<evidence type="ECO:0000256" key="3">
    <source>
        <dbReference type="ARBA" id="ARBA00022741"/>
    </source>
</evidence>
<dbReference type="Pfam" id="PF23559">
    <property type="entry name" value="WHD_DRP"/>
    <property type="match status" value="1"/>
</dbReference>
<dbReference type="Proteomes" id="UP001634007">
    <property type="component" value="Unassembled WGS sequence"/>
</dbReference>
<evidence type="ECO:0000313" key="11">
    <source>
        <dbReference type="Proteomes" id="UP001634007"/>
    </source>
</evidence>
<dbReference type="PRINTS" id="PR00364">
    <property type="entry name" value="DISEASERSIST"/>
</dbReference>
<reference evidence="10 11" key="1">
    <citation type="submission" date="2024-11" db="EMBL/GenBank/DDBJ databases">
        <title>Chromosome-level genome assembly of Eucalyptus globulus Labill. provides insights into its genome evolution.</title>
        <authorList>
            <person name="Li X."/>
        </authorList>
    </citation>
    <scope>NUCLEOTIDE SEQUENCE [LARGE SCALE GENOMIC DNA]</scope>
    <source>
        <strain evidence="10">CL2024</strain>
        <tissue evidence="10">Fresh tender leaves</tissue>
    </source>
</reference>
<keyword evidence="3" id="KW-0547">Nucleotide-binding</keyword>
<dbReference type="FunFam" id="3.40.50.300:FF:001091">
    <property type="entry name" value="Probable disease resistance protein At1g61300"/>
    <property type="match status" value="1"/>
</dbReference>
<protein>
    <submittedName>
        <fullName evidence="10">Uncharacterized protein</fullName>
    </submittedName>
</protein>
<dbReference type="InterPro" id="IPR002182">
    <property type="entry name" value="NB-ARC"/>
</dbReference>
<evidence type="ECO:0000313" key="10">
    <source>
        <dbReference type="EMBL" id="KAL3750359.1"/>
    </source>
</evidence>
<dbReference type="Gene3D" id="3.40.50.300">
    <property type="entry name" value="P-loop containing nucleotide triphosphate hydrolases"/>
    <property type="match status" value="1"/>
</dbReference>
<evidence type="ECO:0000256" key="4">
    <source>
        <dbReference type="ARBA" id="ARBA00022821"/>
    </source>
</evidence>
<evidence type="ECO:0000259" key="6">
    <source>
        <dbReference type="Pfam" id="PF00931"/>
    </source>
</evidence>
<gene>
    <name evidence="10" type="ORF">ACJRO7_011370</name>
</gene>
<dbReference type="Pfam" id="PF13855">
    <property type="entry name" value="LRR_8"/>
    <property type="match status" value="1"/>
</dbReference>
<organism evidence="10 11">
    <name type="scientific">Eucalyptus globulus</name>
    <name type="common">Tasmanian blue gum</name>
    <dbReference type="NCBI Taxonomy" id="34317"/>
    <lineage>
        <taxon>Eukaryota</taxon>
        <taxon>Viridiplantae</taxon>
        <taxon>Streptophyta</taxon>
        <taxon>Embryophyta</taxon>
        <taxon>Tracheophyta</taxon>
        <taxon>Spermatophyta</taxon>
        <taxon>Magnoliopsida</taxon>
        <taxon>eudicotyledons</taxon>
        <taxon>Gunneridae</taxon>
        <taxon>Pentapetalae</taxon>
        <taxon>rosids</taxon>
        <taxon>malvids</taxon>
        <taxon>Myrtales</taxon>
        <taxon>Myrtaceae</taxon>
        <taxon>Myrtoideae</taxon>
        <taxon>Eucalypteae</taxon>
        <taxon>Eucalyptus</taxon>
    </lineage>
</organism>
<dbReference type="Gene3D" id="3.80.10.10">
    <property type="entry name" value="Ribonuclease Inhibitor"/>
    <property type="match status" value="4"/>
</dbReference>
<keyword evidence="2" id="KW-0677">Repeat</keyword>
<proteinExistence type="predicted"/>
<dbReference type="Gene3D" id="1.10.8.430">
    <property type="entry name" value="Helical domain of apoptotic protease-activating factors"/>
    <property type="match status" value="1"/>
</dbReference>
<comment type="caution">
    <text evidence="10">The sequence shown here is derived from an EMBL/GenBank/DDBJ whole genome shotgun (WGS) entry which is preliminary data.</text>
</comment>
<dbReference type="GO" id="GO:0005524">
    <property type="term" value="F:ATP binding"/>
    <property type="evidence" value="ECO:0007669"/>
    <property type="project" value="UniProtKB-KW"/>
</dbReference>
<dbReference type="Gene3D" id="1.20.5.4130">
    <property type="match status" value="1"/>
</dbReference>
<feature type="domain" description="R13L1/DRL21-like LRR repeat region" evidence="9">
    <location>
        <begin position="692"/>
        <end position="818"/>
    </location>
</feature>
<feature type="domain" description="Disease resistance N-terminal" evidence="7">
    <location>
        <begin position="9"/>
        <end position="98"/>
    </location>
</feature>
<accession>A0ABD3LIJ4</accession>
<keyword evidence="1" id="KW-0433">Leucine-rich repeat</keyword>
<dbReference type="InterPro" id="IPR001611">
    <property type="entry name" value="Leu-rich_rpt"/>
</dbReference>
<dbReference type="Pfam" id="PF25019">
    <property type="entry name" value="LRR_R13L1-DRL21"/>
    <property type="match status" value="1"/>
</dbReference>
<dbReference type="InterPro" id="IPR042197">
    <property type="entry name" value="Apaf_helical"/>
</dbReference>
<evidence type="ECO:0000256" key="5">
    <source>
        <dbReference type="ARBA" id="ARBA00022840"/>
    </source>
</evidence>